<protein>
    <submittedName>
        <fullName evidence="1">Nucleotidyl transferase AbiEii toxin, Type IV TA system</fullName>
    </submittedName>
</protein>
<dbReference type="EMBL" id="JAAIIJ010000021">
    <property type="protein sequence ID" value="NMN02463.1"/>
    <property type="molecule type" value="Genomic_DNA"/>
</dbReference>
<proteinExistence type="predicted"/>
<comment type="caution">
    <text evidence="1">The sequence shown here is derived from an EMBL/GenBank/DDBJ whole genome shotgun (WGS) entry which is preliminary data.</text>
</comment>
<keyword evidence="1" id="KW-0808">Transferase</keyword>
<dbReference type="Proteomes" id="UP000553756">
    <property type="component" value="Unassembled WGS sequence"/>
</dbReference>
<dbReference type="RefSeq" id="WP_172145943.1">
    <property type="nucleotide sequence ID" value="NZ_JAAIIJ010000021.1"/>
</dbReference>
<sequence>MKNDQKRYNSSTAVESAIKAAARNRQRENPNCNVGDLIRQTYIDRFLSRIFSEGDRSEWVLKGGSAMLARIPSTRRTLDADLFREGYGKDESLEELKRLAAVDLHDFFRFEFLSEEPILQGENQPYGDGCRVYFGIFLGTKSLGKVHVDLAVHQGVLLSGDVMEPRNRLPLPGLESYPYRLYPIPNQFADKACATVQLVGGMQSTRVKDLVDLVLIALTQKIDARQLSAALQDECARRRIPYPLVFAAPSLWTQKQFRVASAGTSVSDYSLEDASRLISRMLDDLYSLGVNTRNQWNPQQLLWEAQQ</sequence>
<dbReference type="Pfam" id="PF08843">
    <property type="entry name" value="AbiEii"/>
    <property type="match status" value="1"/>
</dbReference>
<gene>
    <name evidence="1" type="ORF">G1C94_1085</name>
</gene>
<dbReference type="InterPro" id="IPR014942">
    <property type="entry name" value="AbiEii"/>
</dbReference>
<dbReference type="GO" id="GO:0016740">
    <property type="term" value="F:transferase activity"/>
    <property type="evidence" value="ECO:0007669"/>
    <property type="project" value="UniProtKB-KW"/>
</dbReference>
<accession>A0ABX1SX94</accession>
<keyword evidence="2" id="KW-1185">Reference proteome</keyword>
<evidence type="ECO:0000313" key="1">
    <source>
        <dbReference type="EMBL" id="NMN02463.1"/>
    </source>
</evidence>
<organism evidence="1 2">
    <name type="scientific">Bifidobacterium panos</name>
    <dbReference type="NCBI Taxonomy" id="2675321"/>
    <lineage>
        <taxon>Bacteria</taxon>
        <taxon>Bacillati</taxon>
        <taxon>Actinomycetota</taxon>
        <taxon>Actinomycetes</taxon>
        <taxon>Bifidobacteriales</taxon>
        <taxon>Bifidobacteriaceae</taxon>
        <taxon>Bifidobacterium</taxon>
    </lineage>
</organism>
<evidence type="ECO:0000313" key="2">
    <source>
        <dbReference type="Proteomes" id="UP000553756"/>
    </source>
</evidence>
<reference evidence="1 2" key="1">
    <citation type="submission" date="2020-02" db="EMBL/GenBank/DDBJ databases">
        <title>Characterization of phylogenetic diversity of novel bifidobacterial species isolated in Czech ZOOs.</title>
        <authorList>
            <person name="Lugli G.A."/>
            <person name="Vera N.B."/>
            <person name="Ventura M."/>
        </authorList>
    </citation>
    <scope>NUCLEOTIDE SEQUENCE [LARGE SCALE GENOMIC DNA]</scope>
    <source>
        <strain evidence="1 2">DSM 109963</strain>
    </source>
</reference>
<name>A0ABX1SX94_9BIFI</name>